<evidence type="ECO:0000256" key="2">
    <source>
        <dbReference type="ARBA" id="ARBA00022840"/>
    </source>
</evidence>
<dbReference type="InterPro" id="IPR027417">
    <property type="entry name" value="P-loop_NTPase"/>
</dbReference>
<dbReference type="Gene3D" id="3.40.50.300">
    <property type="entry name" value="P-loop containing nucleotide triphosphate hydrolases"/>
    <property type="match status" value="1"/>
</dbReference>
<dbReference type="GO" id="GO:0016887">
    <property type="term" value="F:ATP hydrolysis activity"/>
    <property type="evidence" value="ECO:0007669"/>
    <property type="project" value="InterPro"/>
</dbReference>
<dbReference type="PANTHER" id="PTHR12169:SF6">
    <property type="entry name" value="AFG1-LIKE ATPASE"/>
    <property type="match status" value="1"/>
</dbReference>
<evidence type="ECO:0000313" key="4">
    <source>
        <dbReference type="Proteomes" id="UP000033546"/>
    </source>
</evidence>
<evidence type="ECO:0000313" key="3">
    <source>
        <dbReference type="EMBL" id="KJV65483.1"/>
    </source>
</evidence>
<gene>
    <name evidence="3" type="ORF">EMUCRT_0427</name>
</gene>
<protein>
    <submittedName>
        <fullName evidence="3">AFG1-like ATPase family protein</fullName>
    </submittedName>
</protein>
<sequence length="354" mass="41987">MEKMKKILDNYYFMINNGEITYDEQQVNLLKQLTPYVSVEKFCHFLPIKKRLKKVGMYIYGEVGRGKSMITDLYYNSCEIEKKKRQYFNQFMKTVHTLLHEFKSSHIKDPLYKVAKVIIRNVDLLCLDEIQVYDICDAMILSRLFSVIFDQKVIVMMTSNYAPVELYQDGIQRQCFEPVVSLIIERMHVVHLSGKQDYRTIKGLEVDNIYFIGENSYLKLSKLFLEMANNKKVKPVMLHVFGRDIKVSKTFDDTAWFDFDELCGRALWVSDYQEIVRNFSVIFIAGVPIFNHYNQNEMRRFTILIDELYENKVKIFCSLAAEPQLLYYLQEIPMDFQRTVSRLIEMRSPSYCKI</sequence>
<dbReference type="GO" id="GO:0005737">
    <property type="term" value="C:cytoplasm"/>
    <property type="evidence" value="ECO:0007669"/>
    <property type="project" value="TreeGrafter"/>
</dbReference>
<dbReference type="PANTHER" id="PTHR12169">
    <property type="entry name" value="ATPASE N2B"/>
    <property type="match status" value="1"/>
</dbReference>
<dbReference type="EMBL" id="LANU01000002">
    <property type="protein sequence ID" value="KJV65483.1"/>
    <property type="molecule type" value="Genomic_DNA"/>
</dbReference>
<dbReference type="InterPro" id="IPR005654">
    <property type="entry name" value="ATPase_AFG1-like"/>
</dbReference>
<dbReference type="PATRIC" id="fig|1359167.3.peg.411"/>
<keyword evidence="2" id="KW-0067">ATP-binding</keyword>
<dbReference type="AlphaFoldDB" id="A0A0F3NBK7"/>
<dbReference type="SUPFAM" id="SSF52540">
    <property type="entry name" value="P-loop containing nucleoside triphosphate hydrolases"/>
    <property type="match status" value="1"/>
</dbReference>
<comment type="caution">
    <text evidence="3">The sequence shown here is derived from an EMBL/GenBank/DDBJ whole genome shotgun (WGS) entry which is preliminary data.</text>
</comment>
<accession>A0A0F3NBK7</accession>
<keyword evidence="1" id="KW-0547">Nucleotide-binding</keyword>
<dbReference type="NCBIfam" id="NF040713">
    <property type="entry name" value="ZapE"/>
    <property type="match status" value="1"/>
</dbReference>
<evidence type="ECO:0000256" key="1">
    <source>
        <dbReference type="ARBA" id="ARBA00022741"/>
    </source>
</evidence>
<reference evidence="3 4" key="1">
    <citation type="submission" date="2015-02" db="EMBL/GenBank/DDBJ databases">
        <title>Genome Sequencing of Rickettsiales.</title>
        <authorList>
            <person name="Daugherty S.C."/>
            <person name="Su Q."/>
            <person name="Abolude K."/>
            <person name="Beier-Sexton M."/>
            <person name="Carlyon J.A."/>
            <person name="Carter R."/>
            <person name="Day N.P."/>
            <person name="Dumler S.J."/>
            <person name="Dyachenko V."/>
            <person name="Godinez A."/>
            <person name="Kurtti T.J."/>
            <person name="Lichay M."/>
            <person name="Mullins K.E."/>
            <person name="Ott S."/>
            <person name="Pappas-Brown V."/>
            <person name="Paris D.H."/>
            <person name="Patel P."/>
            <person name="Richards A.L."/>
            <person name="Sadzewicz L."/>
            <person name="Sears K."/>
            <person name="Seidman D."/>
            <person name="Sengamalay N."/>
            <person name="Stenos J."/>
            <person name="Tallon L.J."/>
            <person name="Vincent G."/>
            <person name="Fraser C.M."/>
            <person name="Munderloh U."/>
            <person name="Dunning-Hotopp J.C."/>
        </authorList>
    </citation>
    <scope>NUCLEOTIDE SEQUENCE [LARGE SCALE GENOMIC DNA]</scope>
    <source>
        <strain evidence="3 4">EmCRT</strain>
    </source>
</reference>
<proteinExistence type="predicted"/>
<organism evidence="3 4">
    <name type="scientific">Ehrlichia cf. muris str. EmCRT</name>
    <dbReference type="NCBI Taxonomy" id="1359167"/>
    <lineage>
        <taxon>Bacteria</taxon>
        <taxon>Pseudomonadati</taxon>
        <taxon>Pseudomonadota</taxon>
        <taxon>Alphaproteobacteria</taxon>
        <taxon>Rickettsiales</taxon>
        <taxon>Anaplasmataceae</taxon>
        <taxon>Ehrlichia</taxon>
    </lineage>
</organism>
<dbReference type="GO" id="GO:0005524">
    <property type="term" value="F:ATP binding"/>
    <property type="evidence" value="ECO:0007669"/>
    <property type="project" value="UniProtKB-KW"/>
</dbReference>
<dbReference type="Proteomes" id="UP000033546">
    <property type="component" value="Unassembled WGS sequence"/>
</dbReference>
<name>A0A0F3NBK7_9RICK</name>
<dbReference type="Pfam" id="PF03969">
    <property type="entry name" value="AFG1_ATPase"/>
    <property type="match status" value="1"/>
</dbReference>